<dbReference type="Proteomes" id="UP001249851">
    <property type="component" value="Unassembled WGS sequence"/>
</dbReference>
<feature type="region of interest" description="Disordered" evidence="1">
    <location>
        <begin position="61"/>
        <end position="145"/>
    </location>
</feature>
<dbReference type="EMBL" id="JARQWQ010000053">
    <property type="protein sequence ID" value="KAK2556880.1"/>
    <property type="molecule type" value="Genomic_DNA"/>
</dbReference>
<keyword evidence="3" id="KW-1185">Reference proteome</keyword>
<evidence type="ECO:0000313" key="3">
    <source>
        <dbReference type="Proteomes" id="UP001249851"/>
    </source>
</evidence>
<reference evidence="2" key="1">
    <citation type="journal article" date="2023" name="G3 (Bethesda)">
        <title>Whole genome assembly and annotation of the endangered Caribbean coral Acropora cervicornis.</title>
        <authorList>
            <person name="Selwyn J.D."/>
            <person name="Vollmer S.V."/>
        </authorList>
    </citation>
    <scope>NUCLEOTIDE SEQUENCE</scope>
    <source>
        <strain evidence="2">K2</strain>
    </source>
</reference>
<protein>
    <submittedName>
        <fullName evidence="2">Uncharacterized protein</fullName>
    </submittedName>
</protein>
<evidence type="ECO:0000256" key="1">
    <source>
        <dbReference type="SAM" id="MobiDB-lite"/>
    </source>
</evidence>
<organism evidence="2 3">
    <name type="scientific">Acropora cervicornis</name>
    <name type="common">Staghorn coral</name>
    <dbReference type="NCBI Taxonomy" id="6130"/>
    <lineage>
        <taxon>Eukaryota</taxon>
        <taxon>Metazoa</taxon>
        <taxon>Cnidaria</taxon>
        <taxon>Anthozoa</taxon>
        <taxon>Hexacorallia</taxon>
        <taxon>Scleractinia</taxon>
        <taxon>Astrocoeniina</taxon>
        <taxon>Acroporidae</taxon>
        <taxon>Acropora</taxon>
    </lineage>
</organism>
<dbReference type="AlphaFoldDB" id="A0AAD9V115"/>
<comment type="caution">
    <text evidence="2">The sequence shown here is derived from an EMBL/GenBank/DDBJ whole genome shotgun (WGS) entry which is preliminary data.</text>
</comment>
<accession>A0AAD9V115</accession>
<evidence type="ECO:0000313" key="2">
    <source>
        <dbReference type="EMBL" id="KAK2556880.1"/>
    </source>
</evidence>
<reference evidence="2" key="2">
    <citation type="journal article" date="2023" name="Science">
        <title>Genomic signatures of disease resistance in endangered staghorn corals.</title>
        <authorList>
            <person name="Vollmer S.V."/>
            <person name="Selwyn J.D."/>
            <person name="Despard B.A."/>
            <person name="Roesel C.L."/>
        </authorList>
    </citation>
    <scope>NUCLEOTIDE SEQUENCE</scope>
    <source>
        <strain evidence="2">K2</strain>
    </source>
</reference>
<proteinExistence type="predicted"/>
<feature type="compositionally biased region" description="Basic and acidic residues" evidence="1">
    <location>
        <begin position="70"/>
        <end position="94"/>
    </location>
</feature>
<gene>
    <name evidence="2" type="ORF">P5673_021093</name>
</gene>
<name>A0AAD9V115_ACRCE</name>
<feature type="compositionally biased region" description="Basic and acidic residues" evidence="1">
    <location>
        <begin position="110"/>
        <end position="145"/>
    </location>
</feature>
<sequence>MTDCPSAQMEDEAVAMGCCEAEMVHDYGKVYARKYSDFRDDQATLWTSMYEKNLGRKVSRLPPWEVSQTGRKESSERHFGDPTKKDFASIHLERAASTGSLGLKKHVHSPRGDKTAKKAGKGQDKERKSNKGKEKKSLQSSSEKD</sequence>